<organism evidence="1 2">
    <name type="scientific">Paecilomyces lecythidis</name>
    <dbReference type="NCBI Taxonomy" id="3004212"/>
    <lineage>
        <taxon>Eukaryota</taxon>
        <taxon>Fungi</taxon>
        <taxon>Dikarya</taxon>
        <taxon>Ascomycota</taxon>
        <taxon>Pezizomycotina</taxon>
        <taxon>Eurotiomycetes</taxon>
        <taxon>Eurotiomycetidae</taxon>
        <taxon>Eurotiales</taxon>
        <taxon>Thermoascaceae</taxon>
        <taxon>Paecilomyces</taxon>
    </lineage>
</organism>
<evidence type="ECO:0000313" key="2">
    <source>
        <dbReference type="Proteomes" id="UP001583193"/>
    </source>
</evidence>
<dbReference type="Proteomes" id="UP001583193">
    <property type="component" value="Unassembled WGS sequence"/>
</dbReference>
<evidence type="ECO:0000313" key="1">
    <source>
        <dbReference type="EMBL" id="KAL1879499.1"/>
    </source>
</evidence>
<reference evidence="1 2" key="1">
    <citation type="journal article" date="2024" name="IMA Fungus">
        <title>IMA Genome - F19 : A genome assembly and annotation guide to empower mycologists, including annotated draft genome sequences of Ceratocystis pirilliformis, Diaporthe australafricana, Fusarium ophioides, Paecilomyces lecythidis, and Sporothrix stenoceras.</title>
        <authorList>
            <person name="Aylward J."/>
            <person name="Wilson A.M."/>
            <person name="Visagie C.M."/>
            <person name="Spraker J."/>
            <person name="Barnes I."/>
            <person name="Buitendag C."/>
            <person name="Ceriani C."/>
            <person name="Del Mar Angel L."/>
            <person name="du Plessis D."/>
            <person name="Fuchs T."/>
            <person name="Gasser K."/>
            <person name="Kramer D."/>
            <person name="Li W."/>
            <person name="Munsamy K."/>
            <person name="Piso A."/>
            <person name="Price J.L."/>
            <person name="Sonnekus B."/>
            <person name="Thomas C."/>
            <person name="van der Nest A."/>
            <person name="van Dijk A."/>
            <person name="van Heerden A."/>
            <person name="van Vuuren N."/>
            <person name="Yilmaz N."/>
            <person name="Duong T.A."/>
            <person name="van der Merwe N.A."/>
            <person name="Wingfield M.J."/>
            <person name="Wingfield B.D."/>
        </authorList>
    </citation>
    <scope>NUCLEOTIDE SEQUENCE [LARGE SCALE GENOMIC DNA]</scope>
    <source>
        <strain evidence="1 2">CMW 18167</strain>
    </source>
</reference>
<dbReference type="EMBL" id="JAVDPF010000010">
    <property type="protein sequence ID" value="KAL1879499.1"/>
    <property type="molecule type" value="Genomic_DNA"/>
</dbReference>
<protein>
    <submittedName>
        <fullName evidence="1">Uncharacterized protein</fullName>
    </submittedName>
</protein>
<gene>
    <name evidence="1" type="ORF">Plec18167_003956</name>
</gene>
<proteinExistence type="predicted"/>
<sequence length="110" mass="12233">MGVDEVSSAPVAITAPGDDKNIIKVQDADELRLAQMGRRFLIFRKTCMGLPNNFETGHKQELARHFSVFSLIGLASTCTISWTGMLMDLDLALLRQSMREAQVPVRSTHE</sequence>
<accession>A0ABR3XVD1</accession>
<comment type="caution">
    <text evidence="1">The sequence shown here is derived from an EMBL/GenBank/DDBJ whole genome shotgun (WGS) entry which is preliminary data.</text>
</comment>
<name>A0ABR3XVD1_9EURO</name>
<keyword evidence="2" id="KW-1185">Reference proteome</keyword>